<dbReference type="InterPro" id="IPR003879">
    <property type="entry name" value="Butyrophylin_SPRY"/>
</dbReference>
<name>A0AAV6ZRS1_ENGPU</name>
<dbReference type="InterPro" id="IPR003877">
    <property type="entry name" value="SPRY_dom"/>
</dbReference>
<evidence type="ECO:0000313" key="13">
    <source>
        <dbReference type="Proteomes" id="UP000824782"/>
    </source>
</evidence>
<dbReference type="InterPro" id="IPR017907">
    <property type="entry name" value="Znf_RING_CS"/>
</dbReference>
<keyword evidence="1" id="KW-0399">Innate immunity</keyword>
<keyword evidence="6" id="KW-0391">Immunity</keyword>
<evidence type="ECO:0000256" key="5">
    <source>
        <dbReference type="ARBA" id="ARBA00022833"/>
    </source>
</evidence>
<dbReference type="CDD" id="cd12891">
    <property type="entry name" value="SPRY_PRY_C-I_2"/>
    <property type="match status" value="1"/>
</dbReference>
<dbReference type="PRINTS" id="PR01407">
    <property type="entry name" value="BUTYPHLNCDUF"/>
</dbReference>
<dbReference type="InterPro" id="IPR001841">
    <property type="entry name" value="Znf_RING"/>
</dbReference>
<dbReference type="SMART" id="SM00589">
    <property type="entry name" value="PRY"/>
    <property type="match status" value="1"/>
</dbReference>
<dbReference type="SUPFAM" id="SSF49899">
    <property type="entry name" value="Concanavalin A-like lectins/glucanases"/>
    <property type="match status" value="1"/>
</dbReference>
<evidence type="ECO:0000259" key="11">
    <source>
        <dbReference type="PROSITE" id="PS50188"/>
    </source>
</evidence>
<keyword evidence="4" id="KW-0833">Ubl conjugation pathway</keyword>
<reference evidence="12" key="1">
    <citation type="thesis" date="2020" institute="ProQuest LLC" country="789 East Eisenhower Parkway, Ann Arbor, MI, USA">
        <title>Comparative Genomics and Chromosome Evolution.</title>
        <authorList>
            <person name="Mudd A.B."/>
        </authorList>
    </citation>
    <scope>NUCLEOTIDE SEQUENCE</scope>
    <source>
        <strain evidence="12">237g6f4</strain>
        <tissue evidence="12">Blood</tissue>
    </source>
</reference>
<dbReference type="SMART" id="SM00184">
    <property type="entry name" value="RING"/>
    <property type="match status" value="1"/>
</dbReference>
<dbReference type="SMART" id="SM00449">
    <property type="entry name" value="SPRY"/>
    <property type="match status" value="1"/>
</dbReference>
<dbReference type="InterPro" id="IPR051051">
    <property type="entry name" value="E3_ubiq-ligase_TRIM/RNF"/>
</dbReference>
<feature type="coiled-coil region" evidence="9">
    <location>
        <begin position="176"/>
        <end position="210"/>
    </location>
</feature>
<proteinExistence type="predicted"/>
<dbReference type="InterPro" id="IPR003649">
    <property type="entry name" value="Bbox_C"/>
</dbReference>
<dbReference type="Pfam" id="PF13445">
    <property type="entry name" value="zf-RING_UBOX"/>
    <property type="match status" value="1"/>
</dbReference>
<dbReference type="AlphaFoldDB" id="A0AAV6ZRS1"/>
<feature type="domain" description="B30.2/SPRY" evidence="11">
    <location>
        <begin position="327"/>
        <end position="516"/>
    </location>
</feature>
<evidence type="ECO:0000256" key="2">
    <source>
        <dbReference type="ARBA" id="ARBA00022723"/>
    </source>
</evidence>
<evidence type="ECO:0000256" key="7">
    <source>
        <dbReference type="ARBA" id="ARBA00023054"/>
    </source>
</evidence>
<evidence type="ECO:0000256" key="3">
    <source>
        <dbReference type="ARBA" id="ARBA00022771"/>
    </source>
</evidence>
<dbReference type="InterPro" id="IPR000315">
    <property type="entry name" value="Znf_B-box"/>
</dbReference>
<evidence type="ECO:0000256" key="1">
    <source>
        <dbReference type="ARBA" id="ARBA00022588"/>
    </source>
</evidence>
<evidence type="ECO:0000256" key="6">
    <source>
        <dbReference type="ARBA" id="ARBA00022859"/>
    </source>
</evidence>
<organism evidence="12 13">
    <name type="scientific">Engystomops pustulosus</name>
    <name type="common">Tungara frog</name>
    <name type="synonym">Physalaemus pustulosus</name>
    <dbReference type="NCBI Taxonomy" id="76066"/>
    <lineage>
        <taxon>Eukaryota</taxon>
        <taxon>Metazoa</taxon>
        <taxon>Chordata</taxon>
        <taxon>Craniata</taxon>
        <taxon>Vertebrata</taxon>
        <taxon>Euteleostomi</taxon>
        <taxon>Amphibia</taxon>
        <taxon>Batrachia</taxon>
        <taxon>Anura</taxon>
        <taxon>Neobatrachia</taxon>
        <taxon>Hyloidea</taxon>
        <taxon>Leptodactylidae</taxon>
        <taxon>Leiuperinae</taxon>
        <taxon>Engystomops</taxon>
    </lineage>
</organism>
<keyword evidence="5" id="KW-0862">Zinc</keyword>
<dbReference type="GO" id="GO:0005737">
    <property type="term" value="C:cytoplasm"/>
    <property type="evidence" value="ECO:0007669"/>
    <property type="project" value="UniProtKB-ARBA"/>
</dbReference>
<dbReference type="InterPro" id="IPR013083">
    <property type="entry name" value="Znf_RING/FYVE/PHD"/>
</dbReference>
<keyword evidence="7 9" id="KW-0175">Coiled coil</keyword>
<dbReference type="Gene3D" id="3.30.40.10">
    <property type="entry name" value="Zinc/RING finger domain, C3HC4 (zinc finger)"/>
    <property type="match status" value="1"/>
</dbReference>
<dbReference type="Pfam" id="PF25600">
    <property type="entry name" value="TRIM_CC"/>
    <property type="match status" value="1"/>
</dbReference>
<evidence type="ECO:0000256" key="8">
    <source>
        <dbReference type="PROSITE-ProRule" id="PRU00175"/>
    </source>
</evidence>
<evidence type="ECO:0000313" key="12">
    <source>
        <dbReference type="EMBL" id="KAG8548713.1"/>
    </source>
</evidence>
<dbReference type="PANTHER" id="PTHR25465:SF41">
    <property type="entry name" value="E3 UBIQUITIN-PROTEIN LIGASE RNF135"/>
    <property type="match status" value="1"/>
</dbReference>
<evidence type="ECO:0000256" key="4">
    <source>
        <dbReference type="ARBA" id="ARBA00022786"/>
    </source>
</evidence>
<keyword evidence="2" id="KW-0479">Metal-binding</keyword>
<feature type="domain" description="RING-type" evidence="10">
    <location>
        <begin position="12"/>
        <end position="55"/>
    </location>
</feature>
<gene>
    <name evidence="12" type="ORF">GDO81_024458</name>
</gene>
<dbReference type="SUPFAM" id="SSF57850">
    <property type="entry name" value="RING/U-box"/>
    <property type="match status" value="1"/>
</dbReference>
<dbReference type="SMART" id="SM00502">
    <property type="entry name" value="BBC"/>
    <property type="match status" value="1"/>
</dbReference>
<dbReference type="PANTHER" id="PTHR25465">
    <property type="entry name" value="B-BOX DOMAIN CONTAINING"/>
    <property type="match status" value="1"/>
</dbReference>
<accession>A0AAV6ZRS1</accession>
<dbReference type="InterPro" id="IPR013320">
    <property type="entry name" value="ConA-like_dom_sf"/>
</dbReference>
<sequence length="516" mass="58493">MASADLRDELSCSICLEVYTDPVTLRCGHNFCRGCINRVMDTQEGAGGYSCPDCREDFLERPVLRRNTTLCNIVRDFLSAPEEETSTMFCTFCDLPVPAVRTCVQCETSMCQHHLRKHDQSVEHTSTLPRPLAVSKKCGVHHKVLEHHCCVDSVCICAQCVVSGHSGHRVELLATSLNLKNVLKNLTTSMEETEKRVQSLRESEVDLQEKAHCLTKMVTVQFEDIRRHLEDLEKKLLSDISRQKDQVSSSILGWIQQLEVEKDALTRKMSHVRELCDLTDPVTVLQDAPDDFWDTGAGAHEETFSEDALYVAGDLDEDLISEMLEEGLSNILTGVKARLSGPGRAGLLMDINTAGSHVHLSHDSKTAAWSNENQNYPERPGRCQYPQILSSDSFHTGRHHWDVETSQTGGWRVGMCYPSMDRTGDQSYIGDNERSWCLRWQKNYYSVLHQNVETMLSPEPSCHRLRMCLDYEAGKISFYELSDPISHLYTFTTTFSEPLHVGFRLLKSWVKIINNE</sequence>
<dbReference type="EMBL" id="WNYA01000342">
    <property type="protein sequence ID" value="KAG8548713.1"/>
    <property type="molecule type" value="Genomic_DNA"/>
</dbReference>
<dbReference type="PROSITE" id="PS50089">
    <property type="entry name" value="ZF_RING_2"/>
    <property type="match status" value="1"/>
</dbReference>
<dbReference type="GO" id="GO:0045087">
    <property type="term" value="P:innate immune response"/>
    <property type="evidence" value="ECO:0007669"/>
    <property type="project" value="UniProtKB-KW"/>
</dbReference>
<dbReference type="CDD" id="cd16597">
    <property type="entry name" value="RING-HC_TRIM25_C-IV"/>
    <property type="match status" value="1"/>
</dbReference>
<keyword evidence="3 8" id="KW-0863">Zinc-finger</keyword>
<dbReference type="SUPFAM" id="SSF57845">
    <property type="entry name" value="B-box zinc-binding domain"/>
    <property type="match status" value="1"/>
</dbReference>
<dbReference type="GO" id="GO:0008270">
    <property type="term" value="F:zinc ion binding"/>
    <property type="evidence" value="ECO:0007669"/>
    <property type="project" value="UniProtKB-KW"/>
</dbReference>
<evidence type="ECO:0000259" key="10">
    <source>
        <dbReference type="PROSITE" id="PS50089"/>
    </source>
</evidence>
<dbReference type="Pfam" id="PF00622">
    <property type="entry name" value="SPRY"/>
    <property type="match status" value="1"/>
</dbReference>
<dbReference type="PROSITE" id="PS50188">
    <property type="entry name" value="B302_SPRY"/>
    <property type="match status" value="1"/>
</dbReference>
<dbReference type="Pfam" id="PF13765">
    <property type="entry name" value="PRY"/>
    <property type="match status" value="1"/>
</dbReference>
<evidence type="ECO:0000256" key="9">
    <source>
        <dbReference type="SAM" id="Coils"/>
    </source>
</evidence>
<dbReference type="InterPro" id="IPR027370">
    <property type="entry name" value="Znf-RING_euk"/>
</dbReference>
<dbReference type="Proteomes" id="UP000824782">
    <property type="component" value="Unassembled WGS sequence"/>
</dbReference>
<dbReference type="CDD" id="cd19769">
    <property type="entry name" value="Bbox2_TRIM16-like"/>
    <property type="match status" value="1"/>
</dbReference>
<protein>
    <submittedName>
        <fullName evidence="12">Uncharacterized protein</fullName>
    </submittedName>
</protein>
<comment type="caution">
    <text evidence="12">The sequence shown here is derived from an EMBL/GenBank/DDBJ whole genome shotgun (WGS) entry which is preliminary data.</text>
</comment>
<dbReference type="InterPro" id="IPR001870">
    <property type="entry name" value="B30.2/SPRY"/>
</dbReference>
<dbReference type="PROSITE" id="PS00518">
    <property type="entry name" value="ZF_RING_1"/>
    <property type="match status" value="1"/>
</dbReference>
<dbReference type="InterPro" id="IPR006574">
    <property type="entry name" value="PRY"/>
</dbReference>
<dbReference type="Gene3D" id="3.30.160.60">
    <property type="entry name" value="Classic Zinc Finger"/>
    <property type="match status" value="1"/>
</dbReference>
<dbReference type="Gene3D" id="2.60.120.920">
    <property type="match status" value="1"/>
</dbReference>
<dbReference type="InterPro" id="IPR058030">
    <property type="entry name" value="TRIM8/14/16/25/29/45/65_CC"/>
</dbReference>
<dbReference type="InterPro" id="IPR043136">
    <property type="entry name" value="B30.2/SPRY_sf"/>
</dbReference>
<dbReference type="SMART" id="SM00336">
    <property type="entry name" value="BBOX"/>
    <property type="match status" value="1"/>
</dbReference>
<keyword evidence="13" id="KW-1185">Reference proteome</keyword>